<organism evidence="2 3">
    <name type="scientific">Halalkalibacter kiskunsagensis</name>
    <dbReference type="NCBI Taxonomy" id="1548599"/>
    <lineage>
        <taxon>Bacteria</taxon>
        <taxon>Bacillati</taxon>
        <taxon>Bacillota</taxon>
        <taxon>Bacilli</taxon>
        <taxon>Bacillales</taxon>
        <taxon>Bacillaceae</taxon>
        <taxon>Halalkalibacter</taxon>
    </lineage>
</organism>
<dbReference type="RefSeq" id="WP_335963530.1">
    <property type="nucleotide sequence ID" value="NZ_JAXBLX010000054.1"/>
</dbReference>
<keyword evidence="3" id="KW-1185">Reference proteome</keyword>
<sequence>MKNVKQKVTECTKAFLQHLLLFWMLAMLILVDGKGIQWDPTYVDYFIEWLIEENLLQKEINRQRF</sequence>
<reference evidence="2 3" key="1">
    <citation type="submission" date="2024-09" db="EMBL/GenBank/DDBJ databases">
        <authorList>
            <person name="Sun Q."/>
            <person name="Mori K."/>
        </authorList>
    </citation>
    <scope>NUCLEOTIDE SEQUENCE [LARGE SCALE GENOMIC DNA]</scope>
    <source>
        <strain evidence="2 3">NCAIM B.02610</strain>
    </source>
</reference>
<comment type="caution">
    <text evidence="2">The sequence shown here is derived from an EMBL/GenBank/DDBJ whole genome shotgun (WGS) entry which is preliminary data.</text>
</comment>
<name>A0ABV6KES7_9BACI</name>
<protein>
    <submittedName>
        <fullName evidence="2">Uncharacterized protein</fullName>
    </submittedName>
</protein>
<keyword evidence="1" id="KW-1133">Transmembrane helix</keyword>
<keyword evidence="1" id="KW-0812">Transmembrane</keyword>
<gene>
    <name evidence="2" type="ORF">ACFFHM_15345</name>
</gene>
<evidence type="ECO:0000256" key="1">
    <source>
        <dbReference type="SAM" id="Phobius"/>
    </source>
</evidence>
<dbReference type="EMBL" id="JBHLUX010000037">
    <property type="protein sequence ID" value="MFC0471833.1"/>
    <property type="molecule type" value="Genomic_DNA"/>
</dbReference>
<evidence type="ECO:0000313" key="3">
    <source>
        <dbReference type="Proteomes" id="UP001589838"/>
    </source>
</evidence>
<dbReference type="Proteomes" id="UP001589838">
    <property type="component" value="Unassembled WGS sequence"/>
</dbReference>
<accession>A0ABV6KES7</accession>
<feature type="transmembrane region" description="Helical" evidence="1">
    <location>
        <begin position="12"/>
        <end position="31"/>
    </location>
</feature>
<keyword evidence="1" id="KW-0472">Membrane</keyword>
<proteinExistence type="predicted"/>
<evidence type="ECO:0000313" key="2">
    <source>
        <dbReference type="EMBL" id="MFC0471833.1"/>
    </source>
</evidence>